<feature type="compositionally biased region" description="Basic and acidic residues" evidence="1">
    <location>
        <begin position="15"/>
        <end position="28"/>
    </location>
</feature>
<evidence type="ECO:0000313" key="2">
    <source>
        <dbReference type="EMBL" id="KAA6342190.1"/>
    </source>
</evidence>
<dbReference type="AlphaFoldDB" id="A0A5J4S9Z3"/>
<protein>
    <submittedName>
        <fullName evidence="2">Uncharacterized protein</fullName>
    </submittedName>
</protein>
<evidence type="ECO:0000256" key="1">
    <source>
        <dbReference type="SAM" id="MobiDB-lite"/>
    </source>
</evidence>
<comment type="caution">
    <text evidence="2">The sequence shown here is derived from an EMBL/GenBank/DDBJ whole genome shotgun (WGS) entry which is preliminary data.</text>
</comment>
<proteinExistence type="predicted"/>
<reference evidence="2" key="1">
    <citation type="submission" date="2019-03" db="EMBL/GenBank/DDBJ databases">
        <title>Single cell metagenomics reveals metabolic interactions within the superorganism composed of flagellate Streblomastix strix and complex community of Bacteroidetes bacteria on its surface.</title>
        <authorList>
            <person name="Treitli S.C."/>
            <person name="Kolisko M."/>
            <person name="Husnik F."/>
            <person name="Keeling P."/>
            <person name="Hampl V."/>
        </authorList>
    </citation>
    <scope>NUCLEOTIDE SEQUENCE</scope>
    <source>
        <strain evidence="2">STM</strain>
    </source>
</reference>
<gene>
    <name evidence="2" type="ORF">EZS27_010044</name>
</gene>
<sequence>MDKHSPGYNGSIKVKNMEKETTRTDRMSVVKHRKSVDMKFDNFIFDKLALELALELEYHIKLFKKNNISDEEIEQVCPACLLICKLKRELEKARTGDIMGFTVTTTIREDNV</sequence>
<feature type="region of interest" description="Disordered" evidence="1">
    <location>
        <begin position="1"/>
        <end position="28"/>
    </location>
</feature>
<organism evidence="2">
    <name type="scientific">termite gut metagenome</name>
    <dbReference type="NCBI Taxonomy" id="433724"/>
    <lineage>
        <taxon>unclassified sequences</taxon>
        <taxon>metagenomes</taxon>
        <taxon>organismal metagenomes</taxon>
    </lineage>
</organism>
<name>A0A5J4S9Z3_9ZZZZ</name>
<dbReference type="EMBL" id="SNRY01000340">
    <property type="protein sequence ID" value="KAA6342190.1"/>
    <property type="molecule type" value="Genomic_DNA"/>
</dbReference>
<accession>A0A5J4S9Z3</accession>